<keyword evidence="3" id="KW-1185">Reference proteome</keyword>
<organism evidence="2">
    <name type="scientific">Fonticula alba</name>
    <name type="common">Slime mold</name>
    <dbReference type="NCBI Taxonomy" id="691883"/>
    <lineage>
        <taxon>Eukaryota</taxon>
        <taxon>Rotosphaerida</taxon>
        <taxon>Fonticulaceae</taxon>
        <taxon>Fonticula</taxon>
    </lineage>
</organism>
<evidence type="ECO:0000313" key="3">
    <source>
        <dbReference type="Proteomes" id="UP000030693"/>
    </source>
</evidence>
<feature type="region of interest" description="Disordered" evidence="1">
    <location>
        <begin position="532"/>
        <end position="595"/>
    </location>
</feature>
<feature type="region of interest" description="Disordered" evidence="1">
    <location>
        <begin position="178"/>
        <end position="227"/>
    </location>
</feature>
<accession>A0A058ZDY8</accession>
<dbReference type="RefSeq" id="XP_009493255.1">
    <property type="nucleotide sequence ID" value="XM_009494980.1"/>
</dbReference>
<reference evidence="2" key="1">
    <citation type="submission" date="2013-04" db="EMBL/GenBank/DDBJ databases">
        <title>The Genome Sequence of Fonticula alba ATCC 38817.</title>
        <authorList>
            <consortium name="The Broad Institute Genomics Platform"/>
            <person name="Russ C."/>
            <person name="Cuomo C."/>
            <person name="Burger G."/>
            <person name="Gray M.W."/>
            <person name="Holland P.W.H."/>
            <person name="King N."/>
            <person name="Lang F.B.F."/>
            <person name="Roger A.J."/>
            <person name="Ruiz-Trillo I."/>
            <person name="Brown M."/>
            <person name="Walker B."/>
            <person name="Young S."/>
            <person name="Zeng Q."/>
            <person name="Gargeya S."/>
            <person name="Fitzgerald M."/>
            <person name="Haas B."/>
            <person name="Abouelleil A."/>
            <person name="Allen A.W."/>
            <person name="Alvarado L."/>
            <person name="Arachchi H.M."/>
            <person name="Berlin A.M."/>
            <person name="Chapman S.B."/>
            <person name="Gainer-Dewar J."/>
            <person name="Goldberg J."/>
            <person name="Griggs A."/>
            <person name="Gujja S."/>
            <person name="Hansen M."/>
            <person name="Howarth C."/>
            <person name="Imamovic A."/>
            <person name="Ireland A."/>
            <person name="Larimer J."/>
            <person name="McCowan C."/>
            <person name="Murphy C."/>
            <person name="Pearson M."/>
            <person name="Poon T.W."/>
            <person name="Priest M."/>
            <person name="Roberts A."/>
            <person name="Saif S."/>
            <person name="Shea T."/>
            <person name="Sisk P."/>
            <person name="Sykes S."/>
            <person name="Wortman J."/>
            <person name="Nusbaum C."/>
            <person name="Birren B."/>
        </authorList>
    </citation>
    <scope>NUCLEOTIDE SEQUENCE [LARGE SCALE GENOMIC DNA]</scope>
    <source>
        <strain evidence="2">ATCC 38817</strain>
    </source>
</reference>
<dbReference type="AlphaFoldDB" id="A0A058ZDY8"/>
<feature type="compositionally biased region" description="Polar residues" evidence="1">
    <location>
        <begin position="581"/>
        <end position="595"/>
    </location>
</feature>
<sequence length="595" mass="61348">MSALKRAARRLGVSSQRYGSFDEEKLSPEALLSGEGKIFDIAHISRNDQTFTPEIMSKKSANGQDVLPSFQVRLSTEGVAIMSYDLNDVNDGHRVERSFSLRVVHSFGLQLPRTKMERKMALPRIRIKCRGSELWEFEGAEAPDIYKTLHLCIELLKRELTQSGEIFQYQPAVSLRDDGRFEEDNSPGGRMRRSRSMNSYRAGPAPGGADFAMGHDRAGSDMAGTSVEPNTPEAGARLVTVQHSTSATLGPGSPGALPRSGSHPHLSQSATWTGAPGPGEAFPTLEPPRPASAASGVGLRRSHTLRVAGDAAGFGAAAMSPGTPPPSSGMIRSGSAHFPAAVAGAPHAPSPVHPVSMELTPWAQAMPATPVAAAPAQAIQPCPGIPAAFGQVTTAPTSPRRELWEEVFQEVTSVPTAAGPVPAAAGLGHPGAGPATDGAPGGRRAGIQPTATPTSLQSATGVPATGYVLPAGLCHAAPDPFASMPVAGAGAPAASSTASRLRPDAFPVGPGLTVPVVQAPVLMHQPQYLPPSATGGAMQPPRHFGGAPAGGGDPFAAAWSGPAEPPCQTSDPFLVTPAQPPAQSGGVSASANWWD</sequence>
<dbReference type="Proteomes" id="UP000030693">
    <property type="component" value="Unassembled WGS sequence"/>
</dbReference>
<dbReference type="GeneID" id="20525819"/>
<name>A0A058ZDY8_FONAL</name>
<feature type="region of interest" description="Disordered" evidence="1">
    <location>
        <begin position="245"/>
        <end position="280"/>
    </location>
</feature>
<proteinExistence type="predicted"/>
<evidence type="ECO:0000313" key="2">
    <source>
        <dbReference type="EMBL" id="KCV71677.1"/>
    </source>
</evidence>
<protein>
    <submittedName>
        <fullName evidence="2">Uncharacterized protein</fullName>
    </submittedName>
</protein>
<evidence type="ECO:0000256" key="1">
    <source>
        <dbReference type="SAM" id="MobiDB-lite"/>
    </source>
</evidence>
<dbReference type="EMBL" id="KB932202">
    <property type="protein sequence ID" value="KCV71677.1"/>
    <property type="molecule type" value="Genomic_DNA"/>
</dbReference>
<gene>
    <name evidence="2" type="ORF">H696_01094</name>
</gene>